<feature type="transmembrane region" description="Helical" evidence="5">
    <location>
        <begin position="412"/>
        <end position="432"/>
    </location>
</feature>
<dbReference type="InterPro" id="IPR052528">
    <property type="entry name" value="Sugar_transport-like"/>
</dbReference>
<protein>
    <submittedName>
        <fullName evidence="6">MFS transporter</fullName>
    </submittedName>
</protein>
<feature type="transmembrane region" description="Helical" evidence="5">
    <location>
        <begin position="153"/>
        <end position="175"/>
    </location>
</feature>
<reference evidence="6 7" key="1">
    <citation type="submission" date="2018-02" db="EMBL/GenBank/DDBJ databases">
        <title>Insights into the biology of acidophilic members of the Acidiferrobacteraceae family derived from comparative genomic analyses.</title>
        <authorList>
            <person name="Issotta F."/>
            <person name="Thyssen C."/>
            <person name="Mena C."/>
            <person name="Moya A."/>
            <person name="Bellenberg S."/>
            <person name="Sproer C."/>
            <person name="Covarrubias P.C."/>
            <person name="Sand W."/>
            <person name="Quatrini R."/>
            <person name="Vera M."/>
        </authorList>
    </citation>
    <scope>NUCLEOTIDE SEQUENCE [LARGE SCALE GENOMIC DNA]</scope>
    <source>
        <strain evidence="7">m-1</strain>
    </source>
</reference>
<evidence type="ECO:0000256" key="4">
    <source>
        <dbReference type="ARBA" id="ARBA00023136"/>
    </source>
</evidence>
<dbReference type="GO" id="GO:0016020">
    <property type="term" value="C:membrane"/>
    <property type="evidence" value="ECO:0007669"/>
    <property type="project" value="UniProtKB-SubCell"/>
</dbReference>
<feature type="transmembrane region" description="Helical" evidence="5">
    <location>
        <begin position="328"/>
        <end position="348"/>
    </location>
</feature>
<dbReference type="OrthoDB" id="9768783at2"/>
<dbReference type="SUPFAM" id="SSF103473">
    <property type="entry name" value="MFS general substrate transporter"/>
    <property type="match status" value="1"/>
</dbReference>
<evidence type="ECO:0000256" key="3">
    <source>
        <dbReference type="ARBA" id="ARBA00022989"/>
    </source>
</evidence>
<keyword evidence="4 5" id="KW-0472">Membrane</keyword>
<feature type="transmembrane region" description="Helical" evidence="5">
    <location>
        <begin position="386"/>
        <end position="406"/>
    </location>
</feature>
<dbReference type="InterPro" id="IPR036259">
    <property type="entry name" value="MFS_trans_sf"/>
</dbReference>
<feature type="transmembrane region" description="Helical" evidence="5">
    <location>
        <begin position="35"/>
        <end position="57"/>
    </location>
</feature>
<name>A0A368HL97_9GAMM</name>
<feature type="transmembrane region" description="Helical" evidence="5">
    <location>
        <begin position="117"/>
        <end position="141"/>
    </location>
</feature>
<dbReference type="Gene3D" id="1.20.1250.20">
    <property type="entry name" value="MFS general substrate transporter like domains"/>
    <property type="match status" value="1"/>
</dbReference>
<dbReference type="AlphaFoldDB" id="A0A368HL97"/>
<comment type="subcellular location">
    <subcellularLocation>
        <location evidence="1">Membrane</location>
        <topology evidence="1">Multi-pass membrane protein</topology>
    </subcellularLocation>
</comment>
<feature type="transmembrane region" description="Helical" evidence="5">
    <location>
        <begin position="260"/>
        <end position="282"/>
    </location>
</feature>
<evidence type="ECO:0000256" key="1">
    <source>
        <dbReference type="ARBA" id="ARBA00004141"/>
    </source>
</evidence>
<accession>A0A368HL97</accession>
<evidence type="ECO:0000313" key="6">
    <source>
        <dbReference type="EMBL" id="RCN59060.1"/>
    </source>
</evidence>
<keyword evidence="7" id="KW-1185">Reference proteome</keyword>
<dbReference type="PANTHER" id="PTHR23526:SF2">
    <property type="entry name" value="MAJOR FACILITATOR SUPERFAMILY (MFS) PROFILE DOMAIN-CONTAINING PROTEIN"/>
    <property type="match status" value="1"/>
</dbReference>
<gene>
    <name evidence="6" type="ORF">C4900_04805</name>
</gene>
<feature type="transmembrane region" description="Helical" evidence="5">
    <location>
        <begin position="294"/>
        <end position="316"/>
    </location>
</feature>
<dbReference type="PANTHER" id="PTHR23526">
    <property type="entry name" value="INTEGRAL MEMBRANE TRANSPORT PROTEIN-RELATED"/>
    <property type="match status" value="1"/>
</dbReference>
<evidence type="ECO:0000256" key="5">
    <source>
        <dbReference type="SAM" id="Phobius"/>
    </source>
</evidence>
<feature type="transmembrane region" description="Helical" evidence="5">
    <location>
        <begin position="91"/>
        <end position="111"/>
    </location>
</feature>
<feature type="transmembrane region" description="Helical" evidence="5">
    <location>
        <begin position="354"/>
        <end position="374"/>
    </location>
</feature>
<dbReference type="InterPro" id="IPR001958">
    <property type="entry name" value="Tet-R_TetA/multi-R_MdtG-like"/>
</dbReference>
<proteinExistence type="predicted"/>
<evidence type="ECO:0000313" key="7">
    <source>
        <dbReference type="Proteomes" id="UP000253250"/>
    </source>
</evidence>
<dbReference type="Pfam" id="PF07690">
    <property type="entry name" value="MFS_1"/>
    <property type="match status" value="1"/>
</dbReference>
<dbReference type="InterPro" id="IPR011701">
    <property type="entry name" value="MFS"/>
</dbReference>
<dbReference type="Proteomes" id="UP000253250">
    <property type="component" value="Unassembled WGS sequence"/>
</dbReference>
<feature type="transmembrane region" description="Helical" evidence="5">
    <location>
        <begin position="181"/>
        <end position="200"/>
    </location>
</feature>
<feature type="transmembrane region" description="Helical" evidence="5">
    <location>
        <begin position="63"/>
        <end position="84"/>
    </location>
</feature>
<dbReference type="GO" id="GO:0022857">
    <property type="term" value="F:transmembrane transporter activity"/>
    <property type="evidence" value="ECO:0007669"/>
    <property type="project" value="InterPro"/>
</dbReference>
<comment type="caution">
    <text evidence="6">The sequence shown here is derived from an EMBL/GenBank/DDBJ whole genome shotgun (WGS) entry which is preliminary data.</text>
</comment>
<keyword evidence="2 5" id="KW-0812">Transmembrane</keyword>
<keyword evidence="3 5" id="KW-1133">Transmembrane helix</keyword>
<evidence type="ECO:0000256" key="2">
    <source>
        <dbReference type="ARBA" id="ARBA00022692"/>
    </source>
</evidence>
<dbReference type="EMBL" id="PSYR01000001">
    <property type="protein sequence ID" value="RCN59060.1"/>
    <property type="molecule type" value="Genomic_DNA"/>
</dbReference>
<sequence length="451" mass="47449">MSSLPPSSGDHHPLRVLRRAWKTPRPFMAMWYGSYLLLGAAVAGLFAIMVPLAIVATTHDSRLVAYVIGAYNAGLLLSPAWGLLAERSQDYRPIFLGGFAGAAVGLAGLSWPLAPPFLMLAALIVGIGTGAASTVASLFVLDFAPRDEWEPRLGWLQSFNGAGVVVGLLLAGLWTHDPTRGIQIAAVLMLAAAILGAYHLPVSRTPRTPRPGLRHLDWRALAPFGHSELSGGNVLHHVHIPILAHLKEMRILIQSRFGRFLLSWATLSFAVAAFFAYFPLLLRHVFAIRPAVTALSYAVVAAVAIGLYIVASRWCSRYGAMRIYRLSLLARAAGFGLLWMLMLIPGAAQSLPALIGFGIIVIAWPGLSVSGTVLTGQLTPTSEGAAIGLFNAATALATVAGTFAGGPLVARFGYAAVLVVGLGGLIVAWLLFANIRAGASTSAASSSGPGK</sequence>
<organism evidence="6 7">
    <name type="scientific">Acidiferrobacter thiooxydans</name>
    <dbReference type="NCBI Taxonomy" id="163359"/>
    <lineage>
        <taxon>Bacteria</taxon>
        <taxon>Pseudomonadati</taxon>
        <taxon>Pseudomonadota</taxon>
        <taxon>Gammaproteobacteria</taxon>
        <taxon>Acidiferrobacterales</taxon>
        <taxon>Acidiferrobacteraceae</taxon>
        <taxon>Acidiferrobacter</taxon>
    </lineage>
</organism>
<dbReference type="PRINTS" id="PR01035">
    <property type="entry name" value="TCRTETA"/>
</dbReference>